<keyword evidence="3" id="KW-1185">Reference proteome</keyword>
<keyword evidence="1" id="KW-1133">Transmembrane helix</keyword>
<sequence>MVKAVLGNLSKWCAYSHMFKIFSILVHGGDISDQTRTGRNIALLGFFCPFFWFALFSGASGVELAFHATHSGIVFLVGMVIVVTSLRKRKPR</sequence>
<evidence type="ECO:0000313" key="3">
    <source>
        <dbReference type="Proteomes" id="UP000234881"/>
    </source>
</evidence>
<keyword evidence="1" id="KW-0472">Membrane</keyword>
<organism evidence="2 3">
    <name type="scientific">Cohaesibacter celericrescens</name>
    <dbReference type="NCBI Taxonomy" id="2067669"/>
    <lineage>
        <taxon>Bacteria</taxon>
        <taxon>Pseudomonadati</taxon>
        <taxon>Pseudomonadota</taxon>
        <taxon>Alphaproteobacteria</taxon>
        <taxon>Hyphomicrobiales</taxon>
        <taxon>Cohaesibacteraceae</taxon>
    </lineage>
</organism>
<evidence type="ECO:0000313" key="2">
    <source>
        <dbReference type="EMBL" id="PLW78987.1"/>
    </source>
</evidence>
<evidence type="ECO:0000256" key="1">
    <source>
        <dbReference type="SAM" id="Phobius"/>
    </source>
</evidence>
<gene>
    <name evidence="2" type="ORF">C0081_01760</name>
</gene>
<comment type="caution">
    <text evidence="2">The sequence shown here is derived from an EMBL/GenBank/DDBJ whole genome shotgun (WGS) entry which is preliminary data.</text>
</comment>
<proteinExistence type="predicted"/>
<accession>A0A2N5XX04</accession>
<dbReference type="EMBL" id="PKUQ01000001">
    <property type="protein sequence ID" value="PLW78987.1"/>
    <property type="molecule type" value="Genomic_DNA"/>
</dbReference>
<name>A0A2N5XX04_9HYPH</name>
<keyword evidence="1" id="KW-0812">Transmembrane</keyword>
<dbReference type="Proteomes" id="UP000234881">
    <property type="component" value="Unassembled WGS sequence"/>
</dbReference>
<feature type="transmembrane region" description="Helical" evidence="1">
    <location>
        <begin position="65"/>
        <end position="86"/>
    </location>
</feature>
<reference evidence="2 3" key="1">
    <citation type="submission" date="2018-01" db="EMBL/GenBank/DDBJ databases">
        <title>The draft genome sequence of Cohaesibacter sp. H1304.</title>
        <authorList>
            <person name="Wang N.-N."/>
            <person name="Du Z.-J."/>
        </authorList>
    </citation>
    <scope>NUCLEOTIDE SEQUENCE [LARGE SCALE GENOMIC DNA]</scope>
    <source>
        <strain evidence="2 3">H1304</strain>
    </source>
</reference>
<feature type="transmembrane region" description="Helical" evidence="1">
    <location>
        <begin position="41"/>
        <end position="59"/>
    </location>
</feature>
<protein>
    <submittedName>
        <fullName evidence="2">Uncharacterized protein</fullName>
    </submittedName>
</protein>
<dbReference type="AlphaFoldDB" id="A0A2N5XX04"/>